<sequence>MHNLNEAVRQYWTNELLSDFKSLFSSPVLTTYFEDIEKEAANIFTQNMFKEVRNEILEASKLNVVGHSNNGNKIDVRMNKYQEPAIEYKVRTNNVACDCRLFESRGIPCSHIFFTMRHDHISTIPNTLIHKRWTKDAKKEYISSFTAEDIESEKIASVRYGALATLCFTLCDKASKHRDDFMEIREDIFGLIVKLHKRHNPNEKLPSIANLVGDPSIVKTKGAPRQTTNTAKARKCSHCKQIGHTVRRCPKRYGGERSLSLNEEKLNTDNDQSSTESNGVMDMSDEETIHQCNEKRMNKPHVQSTEVQSNHYNDNITEKSSAQTKINASEAAFEDTKKDRISSVQKSNKRKRLHNNRIEKSRKPNKEDHQEVSTKIGTYGAISSTKGIENLQYMNGLPMYPSFNGYPIPPCYSYSGGGIPMFQINSSHANVPNYYYY</sequence>
<evidence type="ECO:0000256" key="2">
    <source>
        <dbReference type="RuleBase" id="RU367018"/>
    </source>
</evidence>
<dbReference type="InterPro" id="IPR031052">
    <property type="entry name" value="FHY3/FAR1"/>
</dbReference>
<comment type="subcellular location">
    <subcellularLocation>
        <location evidence="2">Nucleus</location>
    </subcellularLocation>
</comment>
<dbReference type="EMBL" id="SDMP01000002">
    <property type="protein sequence ID" value="RYR73629.1"/>
    <property type="molecule type" value="Genomic_DNA"/>
</dbReference>
<accession>A0A445EE92</accession>
<organism evidence="5 6">
    <name type="scientific">Arachis hypogaea</name>
    <name type="common">Peanut</name>
    <dbReference type="NCBI Taxonomy" id="3818"/>
    <lineage>
        <taxon>Eukaryota</taxon>
        <taxon>Viridiplantae</taxon>
        <taxon>Streptophyta</taxon>
        <taxon>Embryophyta</taxon>
        <taxon>Tracheophyta</taxon>
        <taxon>Spermatophyta</taxon>
        <taxon>Magnoliopsida</taxon>
        <taxon>eudicotyledons</taxon>
        <taxon>Gunneridae</taxon>
        <taxon>Pentapetalae</taxon>
        <taxon>rosids</taxon>
        <taxon>fabids</taxon>
        <taxon>Fabales</taxon>
        <taxon>Fabaceae</taxon>
        <taxon>Papilionoideae</taxon>
        <taxon>50 kb inversion clade</taxon>
        <taxon>dalbergioids sensu lato</taxon>
        <taxon>Dalbergieae</taxon>
        <taxon>Pterocarpus clade</taxon>
        <taxon>Arachis</taxon>
    </lineage>
</organism>
<evidence type="ECO:0000313" key="6">
    <source>
        <dbReference type="Proteomes" id="UP000289738"/>
    </source>
</evidence>
<feature type="region of interest" description="Disordered" evidence="3">
    <location>
        <begin position="297"/>
        <end position="371"/>
    </location>
</feature>
<keyword evidence="2" id="KW-0479">Metal-binding</keyword>
<evidence type="ECO:0000256" key="1">
    <source>
        <dbReference type="PROSITE-ProRule" id="PRU00325"/>
    </source>
</evidence>
<evidence type="ECO:0000313" key="5">
    <source>
        <dbReference type="EMBL" id="RYR73629.1"/>
    </source>
</evidence>
<name>A0A445EE92_ARAHY</name>
<dbReference type="Pfam" id="PF04434">
    <property type="entry name" value="SWIM"/>
    <property type="match status" value="1"/>
</dbReference>
<keyword evidence="1 2" id="KW-0863">Zinc-finger</keyword>
<keyword evidence="2" id="KW-0539">Nucleus</keyword>
<dbReference type="PANTHER" id="PTHR31669:SF251">
    <property type="entry name" value="PROTEIN FAR1-RELATED SEQUENCE"/>
    <property type="match status" value="1"/>
</dbReference>
<dbReference type="AlphaFoldDB" id="A0A445EE92"/>
<gene>
    <name evidence="5" type="ORF">Ahy_A02g008064</name>
</gene>
<proteinExistence type="inferred from homology"/>
<feature type="region of interest" description="Disordered" evidence="3">
    <location>
        <begin position="254"/>
        <end position="284"/>
    </location>
</feature>
<keyword evidence="2" id="KW-0862">Zinc</keyword>
<dbReference type="GO" id="GO:0006355">
    <property type="term" value="P:regulation of DNA-templated transcription"/>
    <property type="evidence" value="ECO:0007669"/>
    <property type="project" value="UniProtKB-UniRule"/>
</dbReference>
<dbReference type="PANTHER" id="PTHR31669">
    <property type="entry name" value="PROTEIN FAR1-RELATED SEQUENCE 10-RELATED"/>
    <property type="match status" value="1"/>
</dbReference>
<dbReference type="SUPFAM" id="SSF57756">
    <property type="entry name" value="Retrovirus zinc finger-like domains"/>
    <property type="match status" value="1"/>
</dbReference>
<dbReference type="PROSITE" id="PS50966">
    <property type="entry name" value="ZF_SWIM"/>
    <property type="match status" value="1"/>
</dbReference>
<reference evidence="5 6" key="1">
    <citation type="submission" date="2019-01" db="EMBL/GenBank/DDBJ databases">
        <title>Sequencing of cultivated peanut Arachis hypogaea provides insights into genome evolution and oil improvement.</title>
        <authorList>
            <person name="Chen X."/>
        </authorList>
    </citation>
    <scope>NUCLEOTIDE SEQUENCE [LARGE SCALE GENOMIC DNA]</scope>
    <source>
        <strain evidence="6">cv. Fuhuasheng</strain>
        <tissue evidence="5">Leaves</tissue>
    </source>
</reference>
<evidence type="ECO:0000256" key="3">
    <source>
        <dbReference type="SAM" id="MobiDB-lite"/>
    </source>
</evidence>
<dbReference type="GO" id="GO:0005634">
    <property type="term" value="C:nucleus"/>
    <property type="evidence" value="ECO:0007669"/>
    <property type="project" value="UniProtKB-SubCell"/>
</dbReference>
<feature type="compositionally biased region" description="Polar residues" evidence="3">
    <location>
        <begin position="269"/>
        <end position="278"/>
    </location>
</feature>
<feature type="compositionally biased region" description="Polar residues" evidence="3">
    <location>
        <begin position="301"/>
        <end position="327"/>
    </location>
</feature>
<keyword evidence="6" id="KW-1185">Reference proteome</keyword>
<dbReference type="Proteomes" id="UP000289738">
    <property type="component" value="Chromosome A02"/>
</dbReference>
<dbReference type="GO" id="GO:0008270">
    <property type="term" value="F:zinc ion binding"/>
    <property type="evidence" value="ECO:0007669"/>
    <property type="project" value="UniProtKB-UniRule"/>
</dbReference>
<comment type="caution">
    <text evidence="5">The sequence shown here is derived from an EMBL/GenBank/DDBJ whole genome shotgun (WGS) entry which is preliminary data.</text>
</comment>
<feature type="compositionally biased region" description="Basic and acidic residues" evidence="3">
    <location>
        <begin position="356"/>
        <end position="371"/>
    </location>
</feature>
<evidence type="ECO:0000259" key="4">
    <source>
        <dbReference type="PROSITE" id="PS50966"/>
    </source>
</evidence>
<dbReference type="InterPro" id="IPR036875">
    <property type="entry name" value="Znf_CCHC_sf"/>
</dbReference>
<comment type="similarity">
    <text evidence="2">Belongs to the FHY3/FAR1 family.</text>
</comment>
<dbReference type="GO" id="GO:0003676">
    <property type="term" value="F:nucleic acid binding"/>
    <property type="evidence" value="ECO:0007669"/>
    <property type="project" value="InterPro"/>
</dbReference>
<feature type="domain" description="SWIM-type" evidence="4">
    <location>
        <begin position="88"/>
        <end position="120"/>
    </location>
</feature>
<dbReference type="InterPro" id="IPR007527">
    <property type="entry name" value="Znf_SWIM"/>
</dbReference>
<comment type="function">
    <text evidence="2">Putative transcription activator involved in regulating light control of development.</text>
</comment>
<protein>
    <recommendedName>
        <fullName evidence="2">Protein FAR1-RELATED SEQUENCE</fullName>
    </recommendedName>
</protein>